<feature type="transmembrane region" description="Helical" evidence="6">
    <location>
        <begin position="133"/>
        <end position="152"/>
    </location>
</feature>
<keyword evidence="4 6" id="KW-1133">Transmembrane helix</keyword>
<organism evidence="7 8">
    <name type="scientific">Saccharata proteae CBS 121410</name>
    <dbReference type="NCBI Taxonomy" id="1314787"/>
    <lineage>
        <taxon>Eukaryota</taxon>
        <taxon>Fungi</taxon>
        <taxon>Dikarya</taxon>
        <taxon>Ascomycota</taxon>
        <taxon>Pezizomycotina</taxon>
        <taxon>Dothideomycetes</taxon>
        <taxon>Dothideomycetes incertae sedis</taxon>
        <taxon>Botryosphaeriales</taxon>
        <taxon>Saccharataceae</taxon>
        <taxon>Saccharata</taxon>
    </lineage>
</organism>
<comment type="subcellular location">
    <subcellularLocation>
        <location evidence="1">Membrane</location>
        <topology evidence="1">Multi-pass membrane protein</topology>
    </subcellularLocation>
</comment>
<accession>A0A9P4LY54</accession>
<keyword evidence="3 6" id="KW-0812">Transmembrane</keyword>
<dbReference type="GO" id="GO:0016020">
    <property type="term" value="C:membrane"/>
    <property type="evidence" value="ECO:0007669"/>
    <property type="project" value="UniProtKB-SubCell"/>
</dbReference>
<gene>
    <name evidence="7" type="ORF">K490DRAFT_39309</name>
</gene>
<protein>
    <submittedName>
        <fullName evidence="7">Amino acid transporter-like protein</fullName>
    </submittedName>
</protein>
<keyword evidence="5 6" id="KW-0472">Membrane</keyword>
<feature type="transmembrane region" description="Helical" evidence="6">
    <location>
        <begin position="275"/>
        <end position="296"/>
    </location>
</feature>
<dbReference type="Gene3D" id="1.20.1740.10">
    <property type="entry name" value="Amino acid/polyamine transporter I"/>
    <property type="match status" value="1"/>
</dbReference>
<feature type="transmembrane region" description="Helical" evidence="6">
    <location>
        <begin position="322"/>
        <end position="351"/>
    </location>
</feature>
<dbReference type="Proteomes" id="UP000799776">
    <property type="component" value="Unassembled WGS sequence"/>
</dbReference>
<evidence type="ECO:0000256" key="2">
    <source>
        <dbReference type="ARBA" id="ARBA00022448"/>
    </source>
</evidence>
<dbReference type="Pfam" id="PF13520">
    <property type="entry name" value="AA_permease_2"/>
    <property type="match status" value="1"/>
</dbReference>
<dbReference type="EMBL" id="ML978716">
    <property type="protein sequence ID" value="KAF2088439.1"/>
    <property type="molecule type" value="Genomic_DNA"/>
</dbReference>
<dbReference type="PANTHER" id="PTHR45649">
    <property type="entry name" value="AMINO-ACID PERMEASE BAT1"/>
    <property type="match status" value="1"/>
</dbReference>
<evidence type="ECO:0000256" key="1">
    <source>
        <dbReference type="ARBA" id="ARBA00004141"/>
    </source>
</evidence>
<dbReference type="InterPro" id="IPR002293">
    <property type="entry name" value="AA/rel_permease1"/>
</dbReference>
<evidence type="ECO:0000256" key="4">
    <source>
        <dbReference type="ARBA" id="ARBA00022989"/>
    </source>
</evidence>
<dbReference type="GO" id="GO:0022857">
    <property type="term" value="F:transmembrane transporter activity"/>
    <property type="evidence" value="ECO:0007669"/>
    <property type="project" value="InterPro"/>
</dbReference>
<feature type="transmembrane region" description="Helical" evidence="6">
    <location>
        <begin position="72"/>
        <end position="93"/>
    </location>
</feature>
<dbReference type="AlphaFoldDB" id="A0A9P4LY54"/>
<feature type="transmembrane region" description="Helical" evidence="6">
    <location>
        <begin position="372"/>
        <end position="390"/>
    </location>
</feature>
<reference evidence="7" key="1">
    <citation type="journal article" date="2020" name="Stud. Mycol.">
        <title>101 Dothideomycetes genomes: a test case for predicting lifestyles and emergence of pathogens.</title>
        <authorList>
            <person name="Haridas S."/>
            <person name="Albert R."/>
            <person name="Binder M."/>
            <person name="Bloem J."/>
            <person name="Labutti K."/>
            <person name="Salamov A."/>
            <person name="Andreopoulos B."/>
            <person name="Baker S."/>
            <person name="Barry K."/>
            <person name="Bills G."/>
            <person name="Bluhm B."/>
            <person name="Cannon C."/>
            <person name="Castanera R."/>
            <person name="Culley D."/>
            <person name="Daum C."/>
            <person name="Ezra D."/>
            <person name="Gonzalez J."/>
            <person name="Henrissat B."/>
            <person name="Kuo A."/>
            <person name="Liang C."/>
            <person name="Lipzen A."/>
            <person name="Lutzoni F."/>
            <person name="Magnuson J."/>
            <person name="Mondo S."/>
            <person name="Nolan M."/>
            <person name="Ohm R."/>
            <person name="Pangilinan J."/>
            <person name="Park H.-J."/>
            <person name="Ramirez L."/>
            <person name="Alfaro M."/>
            <person name="Sun H."/>
            <person name="Tritt A."/>
            <person name="Yoshinaga Y."/>
            <person name="Zwiers L.-H."/>
            <person name="Turgeon B."/>
            <person name="Goodwin S."/>
            <person name="Spatafora J."/>
            <person name="Crous P."/>
            <person name="Grigoriev I."/>
        </authorList>
    </citation>
    <scope>NUCLEOTIDE SEQUENCE</scope>
    <source>
        <strain evidence="7">CBS 121410</strain>
    </source>
</reference>
<evidence type="ECO:0000313" key="8">
    <source>
        <dbReference type="Proteomes" id="UP000799776"/>
    </source>
</evidence>
<evidence type="ECO:0000256" key="6">
    <source>
        <dbReference type="SAM" id="Phobius"/>
    </source>
</evidence>
<proteinExistence type="predicted"/>
<dbReference type="PIRSF" id="PIRSF006060">
    <property type="entry name" value="AA_transporter"/>
    <property type="match status" value="1"/>
</dbReference>
<dbReference type="PANTHER" id="PTHR45649:SF1">
    <property type="entry name" value="TRANSPORTER, PUTATIVE (EUROFUNG)-RELATED"/>
    <property type="match status" value="1"/>
</dbReference>
<name>A0A9P4LY54_9PEZI</name>
<feature type="transmembrane region" description="Helical" evidence="6">
    <location>
        <begin position="191"/>
        <end position="211"/>
    </location>
</feature>
<dbReference type="OrthoDB" id="3257095at2759"/>
<evidence type="ECO:0000256" key="3">
    <source>
        <dbReference type="ARBA" id="ARBA00022692"/>
    </source>
</evidence>
<feature type="transmembrane region" description="Helical" evidence="6">
    <location>
        <begin position="475"/>
        <end position="495"/>
    </location>
</feature>
<sequence>MAKSPNEVEIAVKLPHDRDAEVLALYGKQQQFKRIFGFIPIVGLTCTLMITWEGQLITFEGGLENGGSAGLVYGYLFIWIGNMLQAVVMAELASMIPLSGGQYNWVAILSPASCSKFLSYLTGWMAVIGWQAVLASAGYLCGTMIQGIIAICKPDYRFERWQGTLLAYGVILLALFVNTLTKSLLPKIETAFLAIHVLGFAAVLTTLVVMAPHANTAAVFQEFNNGGNWGGDGLSVFVGLTQTMFAFAGIDAASHLAEEIVDAPRTIPRSMLASVMLNGILGWAMVIAVLFCIGNLEAALNTPTGYPIIEIFLQATGSVGGAVGLTLILVLAAIFSITGIVTTASRMMWAFAREKGLPFSSFLSRVHPRSSLPLNSILVTTTISLLLNLINIGSSVALNALSSVVIAAFYASFIISASVLLHKRMTTPAEDMNFGPFSLGRWGIPVIILTITYSAIGLFFSFWPPGVNPNPTSMNWSVAVFGGSLIFSMGFWAVWGRDVYKGPIIEVSVLEERGLQRQGIRCETRE</sequence>
<evidence type="ECO:0000313" key="7">
    <source>
        <dbReference type="EMBL" id="KAF2088439.1"/>
    </source>
</evidence>
<feature type="transmembrane region" description="Helical" evidence="6">
    <location>
        <begin position="164"/>
        <end position="185"/>
    </location>
</feature>
<feature type="transmembrane region" description="Helical" evidence="6">
    <location>
        <begin position="442"/>
        <end position="463"/>
    </location>
</feature>
<evidence type="ECO:0000256" key="5">
    <source>
        <dbReference type="ARBA" id="ARBA00023136"/>
    </source>
</evidence>
<comment type="caution">
    <text evidence="7">The sequence shown here is derived from an EMBL/GenBank/DDBJ whole genome shotgun (WGS) entry which is preliminary data.</text>
</comment>
<keyword evidence="8" id="KW-1185">Reference proteome</keyword>
<feature type="transmembrane region" description="Helical" evidence="6">
    <location>
        <begin position="396"/>
        <end position="421"/>
    </location>
</feature>
<feature type="transmembrane region" description="Helical" evidence="6">
    <location>
        <begin position="35"/>
        <end position="52"/>
    </location>
</feature>
<keyword evidence="2" id="KW-0813">Transport</keyword>